<organism evidence="4 5">
    <name type="scientific">Uabimicrobium amorphum</name>
    <dbReference type="NCBI Taxonomy" id="2596890"/>
    <lineage>
        <taxon>Bacteria</taxon>
        <taxon>Pseudomonadati</taxon>
        <taxon>Planctomycetota</taxon>
        <taxon>Candidatus Uabimicrobiia</taxon>
        <taxon>Candidatus Uabimicrobiales</taxon>
        <taxon>Candidatus Uabimicrobiaceae</taxon>
        <taxon>Candidatus Uabimicrobium</taxon>
    </lineage>
</organism>
<evidence type="ECO:0000256" key="2">
    <source>
        <dbReference type="ARBA" id="ARBA00022737"/>
    </source>
</evidence>
<evidence type="ECO:0000256" key="3">
    <source>
        <dbReference type="SAM" id="SignalP"/>
    </source>
</evidence>
<evidence type="ECO:0000313" key="4">
    <source>
        <dbReference type="EMBL" id="BBM86833.1"/>
    </source>
</evidence>
<gene>
    <name evidence="4" type="ORF">UABAM_05226</name>
</gene>
<dbReference type="Pfam" id="PF13516">
    <property type="entry name" value="LRR_6"/>
    <property type="match status" value="3"/>
</dbReference>
<protein>
    <submittedName>
        <fullName evidence="4">Uncharacterized protein</fullName>
    </submittedName>
</protein>
<dbReference type="InterPro" id="IPR011989">
    <property type="entry name" value="ARM-like"/>
</dbReference>
<feature type="chain" id="PRO_5025061289" evidence="3">
    <location>
        <begin position="22"/>
        <end position="673"/>
    </location>
</feature>
<dbReference type="OrthoDB" id="252693at2"/>
<sequence>MFFYKQLLIFLSLVYCSLAFVQENNVEQDIDKHVANLRTKSSKAKLSSIVELGKIGPDASSAVPLLIECLSSKNSRIVLRTIRTLQQIGTRGLPDLQEALHRKDKNIQRKILRVLCGIESQFELASFDVVALLQSEDVRVRIYTLNLLERLPSHAAEVVPELSQIIVSEDPEQRMAVVKVFCALGKRVMDMACILHTLRYSDKNSRNLATKALTDPASLALIRKNTHHRFVKKHVLEILKSINYNSPLLMPTIKQAIFLRNDDIQRYIFYILQKKEEKIKEALPCIKYAIAGRKLHIKVMAIKTLAKIGDDALPILEKNYAAGDSRLKMLLLQTLQNISPSRKMTKEETILHRYMDTFAELEKEILSKYGEYEELAISFFSNFPIFGFLLGDQVVLHNTQTGQKSFINLFKTERHKQKVSRRNLHYIAKFKTITRISLIDSDINNEDFQYLVDNLQNLTTLTIFNDHITNLEGIEKLRNLVDLRLDLKSADNIEPLSKLSNLRSLTIHRASKIKDFSPLSKMKKLTSLYLSRVATDHYHFLSPLTNLKYLYIKTSSINDVDLLCLKEMKALSSLDLTYNQIGDPGVAVIPNLVSLKSLDLSGTRITNKSMVMMKNLPKLESLDLSGTKITEEGITSLIKDFPSQLKRLYVPRRVSHQTIRRIEKLGCQCILSR</sequence>
<name>A0A5S9IRK7_UABAM</name>
<dbReference type="InterPro" id="IPR001611">
    <property type="entry name" value="Leu-rich_rpt"/>
</dbReference>
<keyword evidence="2" id="KW-0677">Repeat</keyword>
<dbReference type="KEGG" id="uam:UABAM_05226"/>
<accession>A0A5S9IRK7</accession>
<dbReference type="SUPFAM" id="SSF48371">
    <property type="entry name" value="ARM repeat"/>
    <property type="match status" value="1"/>
</dbReference>
<evidence type="ECO:0000256" key="1">
    <source>
        <dbReference type="ARBA" id="ARBA00022614"/>
    </source>
</evidence>
<proteinExistence type="predicted"/>
<feature type="signal peptide" evidence="3">
    <location>
        <begin position="1"/>
        <end position="21"/>
    </location>
</feature>
<dbReference type="Gene3D" id="1.25.10.10">
    <property type="entry name" value="Leucine-rich Repeat Variant"/>
    <property type="match status" value="2"/>
</dbReference>
<dbReference type="Proteomes" id="UP000326354">
    <property type="component" value="Chromosome"/>
</dbReference>
<dbReference type="AlphaFoldDB" id="A0A5S9IRK7"/>
<dbReference type="InterPro" id="IPR016024">
    <property type="entry name" value="ARM-type_fold"/>
</dbReference>
<dbReference type="InterPro" id="IPR050836">
    <property type="entry name" value="SDS22/Internalin_LRR"/>
</dbReference>
<dbReference type="SMART" id="SM00368">
    <property type="entry name" value="LRR_RI"/>
    <property type="match status" value="2"/>
</dbReference>
<dbReference type="Gene3D" id="3.80.10.10">
    <property type="entry name" value="Ribonuclease Inhibitor"/>
    <property type="match status" value="1"/>
</dbReference>
<dbReference type="InterPro" id="IPR032675">
    <property type="entry name" value="LRR_dom_sf"/>
</dbReference>
<dbReference type="PANTHER" id="PTHR46652">
    <property type="entry name" value="LEUCINE-RICH REPEAT AND IQ DOMAIN-CONTAINING PROTEIN 1-RELATED"/>
    <property type="match status" value="1"/>
</dbReference>
<keyword evidence="3" id="KW-0732">Signal</keyword>
<reference evidence="4 5" key="1">
    <citation type="submission" date="2019-08" db="EMBL/GenBank/DDBJ databases">
        <title>Complete genome sequence of Candidatus Uab amorphum.</title>
        <authorList>
            <person name="Shiratori T."/>
            <person name="Suzuki S."/>
            <person name="Kakizawa Y."/>
            <person name="Ishida K."/>
        </authorList>
    </citation>
    <scope>NUCLEOTIDE SEQUENCE [LARGE SCALE GENOMIC DNA]</scope>
    <source>
        <strain evidence="4 5">SRT547</strain>
    </source>
</reference>
<dbReference type="SUPFAM" id="SSF52058">
    <property type="entry name" value="L domain-like"/>
    <property type="match status" value="1"/>
</dbReference>
<dbReference type="EMBL" id="AP019860">
    <property type="protein sequence ID" value="BBM86833.1"/>
    <property type="molecule type" value="Genomic_DNA"/>
</dbReference>
<dbReference type="PANTHER" id="PTHR46652:SF3">
    <property type="entry name" value="LEUCINE-RICH REPEAT-CONTAINING PROTEIN 9"/>
    <property type="match status" value="1"/>
</dbReference>
<dbReference type="RefSeq" id="WP_151970872.1">
    <property type="nucleotide sequence ID" value="NZ_AP019860.1"/>
</dbReference>
<keyword evidence="5" id="KW-1185">Reference proteome</keyword>
<keyword evidence="1" id="KW-0433">Leucine-rich repeat</keyword>
<evidence type="ECO:0000313" key="5">
    <source>
        <dbReference type="Proteomes" id="UP000326354"/>
    </source>
</evidence>